<dbReference type="EMBL" id="CACRTL010000010">
    <property type="protein sequence ID" value="VYT60232.1"/>
    <property type="molecule type" value="Genomic_DNA"/>
</dbReference>
<dbReference type="GO" id="GO:0003887">
    <property type="term" value="F:DNA-directed DNA polymerase activity"/>
    <property type="evidence" value="ECO:0007669"/>
    <property type="project" value="InterPro"/>
</dbReference>
<dbReference type="InterPro" id="IPR036388">
    <property type="entry name" value="WH-like_DNA-bd_sf"/>
</dbReference>
<gene>
    <name evidence="3" type="ORF">CRLFYP8_01432</name>
</gene>
<protein>
    <submittedName>
        <fullName evidence="3">Initiator Replication protein</fullName>
    </submittedName>
</protein>
<reference evidence="3" key="1">
    <citation type="submission" date="2019-11" db="EMBL/GenBank/DDBJ databases">
        <authorList>
            <person name="Feng L."/>
        </authorList>
    </citation>
    <scope>NUCLEOTIDE SEQUENCE</scope>
    <source>
        <strain evidence="3">CramosumLFYP8</strain>
    </source>
</reference>
<comment type="similarity">
    <text evidence="1">Belongs to the initiator RepB protein family.</text>
</comment>
<dbReference type="SUPFAM" id="SSF46785">
    <property type="entry name" value="Winged helix' DNA-binding domain"/>
    <property type="match status" value="2"/>
</dbReference>
<dbReference type="Gene3D" id="1.10.10.10">
    <property type="entry name" value="Winged helix-like DNA-binding domain superfamily/Winged helix DNA-binding domain"/>
    <property type="match status" value="2"/>
</dbReference>
<dbReference type="Pfam" id="PF01051">
    <property type="entry name" value="Rep3_N"/>
    <property type="match status" value="1"/>
</dbReference>
<dbReference type="InterPro" id="IPR000525">
    <property type="entry name" value="Initiator_Rep_WH1"/>
</dbReference>
<sequence>MDKDLKLKQSNNLILATHRMNIQQMRLFFYACSQYQGDLDIEVSIDDINRILAYQGGNQREIIKNAIPTLMQSALVHIEDENGERWSIAITDSYIKNDNKTVKFTFNKTVQKELEELRGYTWLYLSNLTGMSSTYAVRIYEFFAMRLGSQNKKDTFDFDLNKLRIYLDCTNKLEDFRNFERTVLKKAEKEINEKTNIKMSYKKIKTGRSITNIKFTFSWKNKTDVIDVKTKVQQEPINNAEQMELEEFLKEFE</sequence>
<organism evidence="3">
    <name type="scientific">Thomasclavelia ramosa</name>
    <dbReference type="NCBI Taxonomy" id="1547"/>
    <lineage>
        <taxon>Bacteria</taxon>
        <taxon>Bacillati</taxon>
        <taxon>Bacillota</taxon>
        <taxon>Erysipelotrichia</taxon>
        <taxon>Erysipelotrichales</taxon>
        <taxon>Coprobacillaceae</taxon>
        <taxon>Thomasclavelia</taxon>
    </lineage>
</organism>
<dbReference type="Pfam" id="PF21205">
    <property type="entry name" value="Rep3_C"/>
    <property type="match status" value="1"/>
</dbReference>
<evidence type="ECO:0000259" key="2">
    <source>
        <dbReference type="Pfam" id="PF01051"/>
    </source>
</evidence>
<dbReference type="GO" id="GO:0006270">
    <property type="term" value="P:DNA replication initiation"/>
    <property type="evidence" value="ECO:0007669"/>
    <property type="project" value="InterPro"/>
</dbReference>
<accession>A0A6N2Y212</accession>
<evidence type="ECO:0000313" key="3">
    <source>
        <dbReference type="EMBL" id="VYT60232.1"/>
    </source>
</evidence>
<dbReference type="RefSeq" id="WP_156635149.1">
    <property type="nucleotide sequence ID" value="NZ_CACRTL010000010.1"/>
</dbReference>
<name>A0A6N2Y212_9FIRM</name>
<feature type="domain" description="Initiator Rep protein WH1" evidence="2">
    <location>
        <begin position="7"/>
        <end position="143"/>
    </location>
</feature>
<proteinExistence type="inferred from homology"/>
<evidence type="ECO:0000256" key="1">
    <source>
        <dbReference type="ARBA" id="ARBA00038283"/>
    </source>
</evidence>
<dbReference type="AlphaFoldDB" id="A0A6N2Y212"/>
<dbReference type="InterPro" id="IPR036390">
    <property type="entry name" value="WH_DNA-bd_sf"/>
</dbReference>